<feature type="transmembrane region" description="Helical" evidence="12">
    <location>
        <begin position="58"/>
        <end position="80"/>
    </location>
</feature>
<evidence type="ECO:0000256" key="4">
    <source>
        <dbReference type="ARBA" id="ARBA00022692"/>
    </source>
</evidence>
<evidence type="ECO:0000256" key="9">
    <source>
        <dbReference type="ARBA" id="ARBA00022967"/>
    </source>
</evidence>
<keyword evidence="3" id="KW-0597">Phosphoprotein</keyword>
<dbReference type="SUPFAM" id="SSF81653">
    <property type="entry name" value="Calcium ATPase, transduction domain A"/>
    <property type="match status" value="1"/>
</dbReference>
<evidence type="ECO:0000259" key="13">
    <source>
        <dbReference type="SMART" id="SM00831"/>
    </source>
</evidence>
<feature type="transmembrane region" description="Helical" evidence="12">
    <location>
        <begin position="86"/>
        <end position="102"/>
    </location>
</feature>
<dbReference type="GO" id="GO:0120029">
    <property type="term" value="P:proton export across plasma membrane"/>
    <property type="evidence" value="ECO:0007669"/>
    <property type="project" value="InterPro"/>
</dbReference>
<dbReference type="InterPro" id="IPR006534">
    <property type="entry name" value="P-type_ATPase_IIIA"/>
</dbReference>
<keyword evidence="8" id="KW-0460">Magnesium</keyword>
<dbReference type="Pfam" id="PF00122">
    <property type="entry name" value="E1-E2_ATPase"/>
    <property type="match status" value="1"/>
</dbReference>
<dbReference type="SMART" id="SM00831">
    <property type="entry name" value="Cation_ATPase_N"/>
    <property type="match status" value="1"/>
</dbReference>
<organism evidence="14 15">
    <name type="scientific">Ignavibacterium album (strain DSM 19864 / JCM 16511 / NBRC 101810 / Mat9-16)</name>
    <dbReference type="NCBI Taxonomy" id="945713"/>
    <lineage>
        <taxon>Bacteria</taxon>
        <taxon>Pseudomonadati</taxon>
        <taxon>Ignavibacteriota</taxon>
        <taxon>Ignavibacteria</taxon>
        <taxon>Ignavibacteriales</taxon>
        <taxon>Ignavibacteriaceae</taxon>
        <taxon>Ignavibacterium</taxon>
    </lineage>
</organism>
<dbReference type="FunFam" id="3.40.50.1000:FF:000211">
    <property type="entry name" value="Plasma membrane ATPase"/>
    <property type="match status" value="1"/>
</dbReference>
<dbReference type="Gene3D" id="3.40.1110.10">
    <property type="entry name" value="Calcium-transporting ATPase, cytoplasmic domain N"/>
    <property type="match status" value="1"/>
</dbReference>
<dbReference type="SUPFAM" id="SSF56784">
    <property type="entry name" value="HAD-like"/>
    <property type="match status" value="1"/>
</dbReference>
<keyword evidence="9" id="KW-1278">Translocase</keyword>
<evidence type="ECO:0000256" key="11">
    <source>
        <dbReference type="ARBA" id="ARBA00023136"/>
    </source>
</evidence>
<keyword evidence="11 12" id="KW-0472">Membrane</keyword>
<dbReference type="OrthoDB" id="9770315at2"/>
<dbReference type="NCBIfam" id="TIGR01494">
    <property type="entry name" value="ATPase_P-type"/>
    <property type="match status" value="2"/>
</dbReference>
<dbReference type="Pfam" id="PF00702">
    <property type="entry name" value="Hydrolase"/>
    <property type="match status" value="1"/>
</dbReference>
<sequence>MKSESENIEDLKKLSVEDAFKQFLSSEKGLSDKEVTERVNKYGYNEIAEKKVNPIIKFLSYFWGPIPWMIEIAAILSAIINHWEDFWIIFALLLLNAVVGFWQENKASNAISELKKKLALNAKVFRNGKWNEIEARELVPGDVVRVRLGDIIPADIKLFSGDYLTIDESALTGESLPVEKHKGDLGFSGSVVHQGEMNGLVVATGSNTFFGRTAKLVAEAKTISHFQKAVIKIGDYLIALAAFMVAIIFMVSFFRHESFVDTLQFALVLTVAAIPVALPAVLSVTMAVGASVLAKKKAIVSKLTAIEEMAGMDILCSDKTGTITKNQLTLSDVIPFEGFNTDDVLIFGSLSSREEDKDPIDLAILTKANSIQSVQEKLKAFSVKDFKPFDPVIKRSEATVITSDNKNYKITKGAPQVILSLIDDNEKQKITELVNSKVDELAGNGYRALGTAKTDEQGKWNYAGLIPLFDPPRDDSAETIKTAKAMGIDIKMITGDHTAIAKQIAKQVDLKTNIMEASIFLNKPDKEAGDIVEKADGFAQVFPEHKYRIVELLQERKHIVGMTGDGVNDSPALKKADVGIAVAGATDAAKSAADIVLTLPGLSVIIDALKESRKIFQRMNSYAIYRIAETIRVLFFITLAIIVFNFYPVTAIMIVLLALFNDAPIMAIAYDNVKYSQNPEKWDMRVVLSMATFLGLIGVVSSFIIYYLGQEVLHLSPGVLQSFIFLKLAIAGHLTIFLTRTRGPFWSIKPSAVLLWSAVFTKLLATLFAVYGWFISPISWNLALFVWGYAIVAFLITDFLKVRIYKLIDHSGIKFHK</sequence>
<dbReference type="InterPro" id="IPR036412">
    <property type="entry name" value="HAD-like_sf"/>
</dbReference>
<dbReference type="GO" id="GO:0008553">
    <property type="term" value="F:P-type proton-exporting transporter activity"/>
    <property type="evidence" value="ECO:0007669"/>
    <property type="project" value="InterPro"/>
</dbReference>
<keyword evidence="15" id="KW-1185">Reference proteome</keyword>
<evidence type="ECO:0000256" key="1">
    <source>
        <dbReference type="ARBA" id="ARBA00004141"/>
    </source>
</evidence>
<dbReference type="InterPro" id="IPR001757">
    <property type="entry name" value="P_typ_ATPase"/>
</dbReference>
<dbReference type="PATRIC" id="fig|945713.3.peg.169"/>
<feature type="transmembrane region" description="Helical" evidence="12">
    <location>
        <begin position="720"/>
        <end position="739"/>
    </location>
</feature>
<dbReference type="Gene3D" id="1.20.1110.10">
    <property type="entry name" value="Calcium-transporting ATPase, transmembrane domain"/>
    <property type="match status" value="1"/>
</dbReference>
<comment type="similarity">
    <text evidence="2">Belongs to the cation transport ATPase (P-type) (TC 3.A.3) family. Type IIIA subfamily.</text>
</comment>
<keyword evidence="5" id="KW-0479">Metal-binding</keyword>
<dbReference type="HOGENOM" id="CLU_002360_6_4_10"/>
<feature type="domain" description="Cation-transporting P-type ATPase N-terminal" evidence="13">
    <location>
        <begin position="10"/>
        <end position="82"/>
    </location>
</feature>
<dbReference type="PRINTS" id="PR00119">
    <property type="entry name" value="CATATPASE"/>
</dbReference>
<dbReference type="InterPro" id="IPR023298">
    <property type="entry name" value="ATPase_P-typ_TM_dom_sf"/>
</dbReference>
<accession>I0AFX6</accession>
<dbReference type="Gene3D" id="2.70.150.10">
    <property type="entry name" value="Calcium-transporting ATPase, cytoplasmic transduction domain A"/>
    <property type="match status" value="1"/>
</dbReference>
<evidence type="ECO:0000256" key="2">
    <source>
        <dbReference type="ARBA" id="ARBA00008804"/>
    </source>
</evidence>
<dbReference type="SUPFAM" id="SSF81665">
    <property type="entry name" value="Calcium ATPase, transmembrane domain M"/>
    <property type="match status" value="1"/>
</dbReference>
<dbReference type="InterPro" id="IPR018303">
    <property type="entry name" value="ATPase_P-typ_P_site"/>
</dbReference>
<keyword evidence="4 12" id="KW-0812">Transmembrane</keyword>
<dbReference type="eggNOG" id="COG0474">
    <property type="taxonomic scope" value="Bacteria"/>
</dbReference>
<feature type="transmembrane region" description="Helical" evidence="12">
    <location>
        <begin position="266"/>
        <end position="293"/>
    </location>
</feature>
<dbReference type="InterPro" id="IPR044492">
    <property type="entry name" value="P_typ_ATPase_HD_dom"/>
</dbReference>
<dbReference type="KEGG" id="ial:IALB_0171"/>
<dbReference type="GO" id="GO:0016020">
    <property type="term" value="C:membrane"/>
    <property type="evidence" value="ECO:0007669"/>
    <property type="project" value="UniProtKB-SubCell"/>
</dbReference>
<protein>
    <submittedName>
        <fullName evidence="14">Cation transport ATPase</fullName>
    </submittedName>
</protein>
<dbReference type="FunFam" id="2.70.150.10:FF:000042">
    <property type="entry name" value="Plasma membrane ATPase"/>
    <property type="match status" value="1"/>
</dbReference>
<dbReference type="AlphaFoldDB" id="I0AFX6"/>
<evidence type="ECO:0000256" key="8">
    <source>
        <dbReference type="ARBA" id="ARBA00022842"/>
    </source>
</evidence>
<dbReference type="RefSeq" id="WP_014559043.1">
    <property type="nucleotide sequence ID" value="NC_017464.1"/>
</dbReference>
<keyword evidence="6" id="KW-0547">Nucleotide-binding</keyword>
<gene>
    <name evidence="14" type="ordered locus">IALB_0171</name>
</gene>
<dbReference type="SFLD" id="SFLDS00003">
    <property type="entry name" value="Haloacid_Dehalogenase"/>
    <property type="match status" value="1"/>
</dbReference>
<reference evidence="14 15" key="1">
    <citation type="journal article" date="2012" name="Front. Microbiol.">
        <title>Complete genome of Ignavibacterium album, a metabolically versatile, flagellated, facultative anaerobe from the phylum Chlorobi.</title>
        <authorList>
            <person name="Liu Z."/>
            <person name="Frigaard N.-U."/>
            <person name="Vogl K."/>
            <person name="Iino T."/>
            <person name="Ohkuma M."/>
            <person name="Overmann J."/>
            <person name="Bryant D.A."/>
        </authorList>
    </citation>
    <scope>NUCLEOTIDE SEQUENCE [LARGE SCALE GENOMIC DNA]</scope>
    <source>
        <strain evidence="15">DSM 19864 / JCM 16511 / NBRC 101810 / Mat9-16</strain>
    </source>
</reference>
<feature type="transmembrane region" description="Helical" evidence="12">
    <location>
        <begin position="682"/>
        <end position="708"/>
    </location>
</feature>
<dbReference type="GO" id="GO:0005524">
    <property type="term" value="F:ATP binding"/>
    <property type="evidence" value="ECO:0007669"/>
    <property type="project" value="UniProtKB-KW"/>
</dbReference>
<evidence type="ECO:0000313" key="15">
    <source>
        <dbReference type="Proteomes" id="UP000007394"/>
    </source>
</evidence>
<dbReference type="Pfam" id="PF00690">
    <property type="entry name" value="Cation_ATPase_N"/>
    <property type="match status" value="1"/>
</dbReference>
<dbReference type="NCBIfam" id="TIGR01647">
    <property type="entry name" value="ATPase-IIIA_H"/>
    <property type="match status" value="1"/>
</dbReference>
<name>I0AFX6_IGNAJ</name>
<keyword evidence="7" id="KW-0067">ATP-binding</keyword>
<feature type="transmembrane region" description="Helical" evidence="12">
    <location>
        <begin position="780"/>
        <end position="800"/>
    </location>
</feature>
<dbReference type="PROSITE" id="PS00154">
    <property type="entry name" value="ATPASE_E1_E2"/>
    <property type="match status" value="1"/>
</dbReference>
<feature type="transmembrane region" description="Helical" evidence="12">
    <location>
        <begin position="650"/>
        <end position="670"/>
    </location>
</feature>
<dbReference type="Proteomes" id="UP000007394">
    <property type="component" value="Chromosome"/>
</dbReference>
<dbReference type="GO" id="GO:0046872">
    <property type="term" value="F:metal ion binding"/>
    <property type="evidence" value="ECO:0007669"/>
    <property type="project" value="UniProtKB-KW"/>
</dbReference>
<evidence type="ECO:0000256" key="7">
    <source>
        <dbReference type="ARBA" id="ARBA00022840"/>
    </source>
</evidence>
<dbReference type="GO" id="GO:0016887">
    <property type="term" value="F:ATP hydrolysis activity"/>
    <property type="evidence" value="ECO:0007669"/>
    <property type="project" value="InterPro"/>
</dbReference>
<dbReference type="InterPro" id="IPR023214">
    <property type="entry name" value="HAD_sf"/>
</dbReference>
<feature type="transmembrane region" description="Helical" evidence="12">
    <location>
        <begin position="236"/>
        <end position="254"/>
    </location>
</feature>
<feature type="transmembrane region" description="Helical" evidence="12">
    <location>
        <begin position="751"/>
        <end position="774"/>
    </location>
</feature>
<dbReference type="SFLD" id="SFLDF00027">
    <property type="entry name" value="p-type_atpase"/>
    <property type="match status" value="1"/>
</dbReference>
<dbReference type="Gene3D" id="3.40.50.1000">
    <property type="entry name" value="HAD superfamily/HAD-like"/>
    <property type="match status" value="1"/>
</dbReference>
<dbReference type="SFLD" id="SFLDG00002">
    <property type="entry name" value="C1.7:_P-type_atpase_like"/>
    <property type="match status" value="1"/>
</dbReference>
<evidence type="ECO:0000256" key="3">
    <source>
        <dbReference type="ARBA" id="ARBA00022553"/>
    </source>
</evidence>
<dbReference type="InterPro" id="IPR023299">
    <property type="entry name" value="ATPase_P-typ_cyto_dom_N"/>
</dbReference>
<dbReference type="FunFam" id="3.40.1110.10:FF:000005">
    <property type="entry name" value="Plasma membrane ATPase"/>
    <property type="match status" value="1"/>
</dbReference>
<keyword evidence="10 12" id="KW-1133">Transmembrane helix</keyword>
<dbReference type="STRING" id="945713.IALB_0171"/>
<proteinExistence type="inferred from homology"/>
<dbReference type="CDD" id="cd02076">
    <property type="entry name" value="P-type_ATPase_H"/>
    <property type="match status" value="1"/>
</dbReference>
<dbReference type="EMBL" id="CP003418">
    <property type="protein sequence ID" value="AFH47883.1"/>
    <property type="molecule type" value="Genomic_DNA"/>
</dbReference>
<evidence type="ECO:0000256" key="12">
    <source>
        <dbReference type="SAM" id="Phobius"/>
    </source>
</evidence>
<evidence type="ECO:0000256" key="6">
    <source>
        <dbReference type="ARBA" id="ARBA00022741"/>
    </source>
</evidence>
<dbReference type="InterPro" id="IPR004014">
    <property type="entry name" value="ATPase_P-typ_cation-transptr_N"/>
</dbReference>
<evidence type="ECO:0000313" key="14">
    <source>
        <dbReference type="EMBL" id="AFH47883.1"/>
    </source>
</evidence>
<dbReference type="InterPro" id="IPR059000">
    <property type="entry name" value="ATPase_P-type_domA"/>
</dbReference>
<dbReference type="PRINTS" id="PR00120">
    <property type="entry name" value="HATPASE"/>
</dbReference>
<evidence type="ECO:0000256" key="5">
    <source>
        <dbReference type="ARBA" id="ARBA00022723"/>
    </source>
</evidence>
<dbReference type="PANTHER" id="PTHR42861">
    <property type="entry name" value="CALCIUM-TRANSPORTING ATPASE"/>
    <property type="match status" value="1"/>
</dbReference>
<comment type="subcellular location">
    <subcellularLocation>
        <location evidence="1">Membrane</location>
        <topology evidence="1">Multi-pass membrane protein</topology>
    </subcellularLocation>
</comment>
<dbReference type="InterPro" id="IPR008250">
    <property type="entry name" value="ATPase_P-typ_transduc_dom_A_sf"/>
</dbReference>
<feature type="transmembrane region" description="Helical" evidence="12">
    <location>
        <begin position="623"/>
        <end position="644"/>
    </location>
</feature>
<evidence type="ECO:0000256" key="10">
    <source>
        <dbReference type="ARBA" id="ARBA00022989"/>
    </source>
</evidence>